<organism evidence="1 2">
    <name type="scientific">Ktedonobacter racemifer DSM 44963</name>
    <dbReference type="NCBI Taxonomy" id="485913"/>
    <lineage>
        <taxon>Bacteria</taxon>
        <taxon>Bacillati</taxon>
        <taxon>Chloroflexota</taxon>
        <taxon>Ktedonobacteria</taxon>
        <taxon>Ktedonobacterales</taxon>
        <taxon>Ktedonobacteraceae</taxon>
        <taxon>Ktedonobacter</taxon>
    </lineage>
</organism>
<accession>D6TLE9</accession>
<proteinExistence type="predicted"/>
<dbReference type="AlphaFoldDB" id="D6TLE9"/>
<comment type="caution">
    <text evidence="1">The sequence shown here is derived from an EMBL/GenBank/DDBJ whole genome shotgun (WGS) entry which is preliminary data.</text>
</comment>
<gene>
    <name evidence="1" type="ORF">Krac_7902</name>
</gene>
<dbReference type="Proteomes" id="UP000004508">
    <property type="component" value="Unassembled WGS sequence"/>
</dbReference>
<evidence type="ECO:0000313" key="2">
    <source>
        <dbReference type="Proteomes" id="UP000004508"/>
    </source>
</evidence>
<evidence type="ECO:0000313" key="1">
    <source>
        <dbReference type="EMBL" id="EFH86599.1"/>
    </source>
</evidence>
<sequence>MYSWSRDKTAFPYLGYKEEETIVFIDTDTVQQEATQERHGPFMEAWMASLSLYSKREAIQGAIRRCFAGRLNGFCSHCTGRR</sequence>
<dbReference type="STRING" id="485913.Krac_7902"/>
<protein>
    <submittedName>
        <fullName evidence="1">Uncharacterized protein</fullName>
    </submittedName>
</protein>
<dbReference type="EMBL" id="ADVG01000002">
    <property type="protein sequence ID" value="EFH86599.1"/>
    <property type="molecule type" value="Genomic_DNA"/>
</dbReference>
<dbReference type="InParanoid" id="D6TLE9"/>
<reference evidence="1 2" key="1">
    <citation type="journal article" date="2011" name="Stand. Genomic Sci.">
        <title>Non-contiguous finished genome sequence and contextual data of the filamentous soil bacterium Ktedonobacter racemifer type strain (SOSP1-21).</title>
        <authorList>
            <person name="Chang Y.J."/>
            <person name="Land M."/>
            <person name="Hauser L."/>
            <person name="Chertkov O."/>
            <person name="Del Rio T.G."/>
            <person name="Nolan M."/>
            <person name="Copeland A."/>
            <person name="Tice H."/>
            <person name="Cheng J.F."/>
            <person name="Lucas S."/>
            <person name="Han C."/>
            <person name="Goodwin L."/>
            <person name="Pitluck S."/>
            <person name="Ivanova N."/>
            <person name="Ovchinikova G."/>
            <person name="Pati A."/>
            <person name="Chen A."/>
            <person name="Palaniappan K."/>
            <person name="Mavromatis K."/>
            <person name="Liolios K."/>
            <person name="Brettin T."/>
            <person name="Fiebig A."/>
            <person name="Rohde M."/>
            <person name="Abt B."/>
            <person name="Goker M."/>
            <person name="Detter J.C."/>
            <person name="Woyke T."/>
            <person name="Bristow J."/>
            <person name="Eisen J.A."/>
            <person name="Markowitz V."/>
            <person name="Hugenholtz P."/>
            <person name="Kyrpides N.C."/>
            <person name="Klenk H.P."/>
            <person name="Lapidus A."/>
        </authorList>
    </citation>
    <scope>NUCLEOTIDE SEQUENCE [LARGE SCALE GENOMIC DNA]</scope>
    <source>
        <strain evidence="2">DSM 44963</strain>
    </source>
</reference>
<keyword evidence="2" id="KW-1185">Reference proteome</keyword>
<name>D6TLE9_KTERA</name>